<accession>A0A6P1MDX2</accession>
<gene>
    <name evidence="2" type="ORF">Ami3637_02000</name>
</gene>
<organism evidence="2 3">
    <name type="scientific">Aminipila terrae</name>
    <dbReference type="NCBI Taxonomy" id="2697030"/>
    <lineage>
        <taxon>Bacteria</taxon>
        <taxon>Bacillati</taxon>
        <taxon>Bacillota</taxon>
        <taxon>Clostridia</taxon>
        <taxon>Peptostreptococcales</taxon>
        <taxon>Anaerovoracaceae</taxon>
        <taxon>Aminipila</taxon>
    </lineage>
</organism>
<evidence type="ECO:0000313" key="3">
    <source>
        <dbReference type="Proteomes" id="UP000463883"/>
    </source>
</evidence>
<evidence type="ECO:0000313" key="2">
    <source>
        <dbReference type="EMBL" id="QHI71333.1"/>
    </source>
</evidence>
<protein>
    <submittedName>
        <fullName evidence="2">Uncharacterized protein</fullName>
    </submittedName>
</protein>
<dbReference type="AlphaFoldDB" id="A0A6P1MDX2"/>
<dbReference type="Proteomes" id="UP000463883">
    <property type="component" value="Chromosome"/>
</dbReference>
<feature type="coiled-coil region" evidence="1">
    <location>
        <begin position="20"/>
        <end position="47"/>
    </location>
</feature>
<sequence length="48" mass="5594">MNLGDVKLKDLGKVTSESLREMGEDILDKTEEKVHEMKEKVDDDKNRF</sequence>
<reference evidence="2 3" key="1">
    <citation type="submission" date="2020-01" db="EMBL/GenBank/DDBJ databases">
        <title>Genomic analysis of Aminipila sp. CBA3637.</title>
        <authorList>
            <person name="Kim Y.B."/>
            <person name="Roh S.W."/>
        </authorList>
    </citation>
    <scope>NUCLEOTIDE SEQUENCE [LARGE SCALE GENOMIC DNA]</scope>
    <source>
        <strain evidence="2 3">CBA3637</strain>
    </source>
</reference>
<dbReference type="EMBL" id="CP047591">
    <property type="protein sequence ID" value="QHI71333.1"/>
    <property type="molecule type" value="Genomic_DNA"/>
</dbReference>
<name>A0A6P1MDX2_9FIRM</name>
<evidence type="ECO:0000256" key="1">
    <source>
        <dbReference type="SAM" id="Coils"/>
    </source>
</evidence>
<dbReference type="KEGG" id="amic:Ami3637_02000"/>
<dbReference type="RefSeq" id="WP_162361108.1">
    <property type="nucleotide sequence ID" value="NZ_CP047591.1"/>
</dbReference>
<keyword evidence="1" id="KW-0175">Coiled coil</keyword>
<proteinExistence type="predicted"/>
<keyword evidence="3" id="KW-1185">Reference proteome</keyword>